<dbReference type="AlphaFoldDB" id="A0AAW4B3N6"/>
<reference evidence="1" key="1">
    <citation type="journal article" date="2021" name="PeerJ">
        <title>Analysis of 44 Vibrio anguillarum genomes reveals high genetic diversity.</title>
        <authorList>
            <person name="Hansen M.J."/>
            <person name="Dalsgaard I."/>
        </authorList>
    </citation>
    <scope>NUCLEOTIDE SEQUENCE</scope>
    <source>
        <strain evidence="1">850617-1/1</strain>
    </source>
</reference>
<comment type="caution">
    <text evidence="1">The sequence shown here is derived from an EMBL/GenBank/DDBJ whole genome shotgun (WGS) entry which is preliminary data.</text>
</comment>
<dbReference type="EMBL" id="SCLC01000010">
    <property type="protein sequence ID" value="MBF4435600.1"/>
    <property type="molecule type" value="Genomic_DNA"/>
</dbReference>
<dbReference type="Proteomes" id="UP000786185">
    <property type="component" value="Unassembled WGS sequence"/>
</dbReference>
<accession>A0AAW4B3N6</accession>
<evidence type="ECO:0000313" key="1">
    <source>
        <dbReference type="EMBL" id="MBF4435600.1"/>
    </source>
</evidence>
<protein>
    <submittedName>
        <fullName evidence="1">Uncharacterized protein</fullName>
    </submittedName>
</protein>
<proteinExistence type="predicted"/>
<organism evidence="1 2">
    <name type="scientific">Vibrio anguillarum</name>
    <name type="common">Listonella anguillarum</name>
    <dbReference type="NCBI Taxonomy" id="55601"/>
    <lineage>
        <taxon>Bacteria</taxon>
        <taxon>Pseudomonadati</taxon>
        <taxon>Pseudomonadota</taxon>
        <taxon>Gammaproteobacteria</taxon>
        <taxon>Vibrionales</taxon>
        <taxon>Vibrionaceae</taxon>
        <taxon>Vibrio</taxon>
    </lineage>
</organism>
<name>A0AAW4B3N6_VIBAN</name>
<sequence>MRKKRFSSIADKLEMGNMNLVGRILTRNRKAPRIGHLQDEETTAQDEWSARKANWTLNGRNSS</sequence>
<gene>
    <name evidence="1" type="ORF">ERJ77_13925</name>
</gene>
<evidence type="ECO:0000313" key="2">
    <source>
        <dbReference type="Proteomes" id="UP000786185"/>
    </source>
</evidence>